<accession>A0A4Y7Q4L3</accession>
<dbReference type="EMBL" id="ML170176">
    <property type="protein sequence ID" value="TDL22148.1"/>
    <property type="molecule type" value="Genomic_DNA"/>
</dbReference>
<protein>
    <submittedName>
        <fullName evidence="1">Uncharacterized protein</fullName>
    </submittedName>
</protein>
<dbReference type="AlphaFoldDB" id="A0A4Y7Q4L3"/>
<gene>
    <name evidence="1" type="ORF">BD410DRAFT_268081</name>
</gene>
<dbReference type="VEuPathDB" id="FungiDB:BD410DRAFT_268081"/>
<reference evidence="1 2" key="1">
    <citation type="submission" date="2018-06" db="EMBL/GenBank/DDBJ databases">
        <title>A transcriptomic atlas of mushroom development highlights an independent origin of complex multicellularity.</title>
        <authorList>
            <consortium name="DOE Joint Genome Institute"/>
            <person name="Krizsan K."/>
            <person name="Almasi E."/>
            <person name="Merenyi Z."/>
            <person name="Sahu N."/>
            <person name="Viragh M."/>
            <person name="Koszo T."/>
            <person name="Mondo S."/>
            <person name="Kiss B."/>
            <person name="Balint B."/>
            <person name="Kues U."/>
            <person name="Barry K."/>
            <person name="Hegedus J.C."/>
            <person name="Henrissat B."/>
            <person name="Johnson J."/>
            <person name="Lipzen A."/>
            <person name="Ohm R."/>
            <person name="Nagy I."/>
            <person name="Pangilinan J."/>
            <person name="Yan J."/>
            <person name="Xiong Y."/>
            <person name="Grigoriev I.V."/>
            <person name="Hibbett D.S."/>
            <person name="Nagy L.G."/>
        </authorList>
    </citation>
    <scope>NUCLEOTIDE SEQUENCE [LARGE SCALE GENOMIC DNA]</scope>
    <source>
        <strain evidence="1 2">SZMC22713</strain>
    </source>
</reference>
<keyword evidence="2" id="KW-1185">Reference proteome</keyword>
<sequence length="362" mass="40423">MSPHWYAFRRRSIPDDIPPSGYVFNRSSLSQCLSVMNTASERCPRHVKPRFISGRRVPVTLGESDQKSEATRGRTPYKHRNSKTFLFLSCLPSFLVLLFDISIKNAWSTGTITGERPSGEMSFSNPNPNDARHQKILTRTRTLENYAKEGRGRTDISEPVPVCTLAVSLVLEYSADLCASSGRRSLQAAQNKVRNRALERHSGQRGPAYSLETLSAFYFQTRGIKKRASASENHAWVVLGAKYARATLASLSRLFHGEAVKITLVLVESFSENVFYLRSSPRYFPADRLPTAQNIHRHGGSVIILNHHACSYCLMYQTLLFKAPSILPCQTARVPPGPGPPHANLTVKSITMISARGKYQIN</sequence>
<organism evidence="1 2">
    <name type="scientific">Rickenella mellea</name>
    <dbReference type="NCBI Taxonomy" id="50990"/>
    <lineage>
        <taxon>Eukaryota</taxon>
        <taxon>Fungi</taxon>
        <taxon>Dikarya</taxon>
        <taxon>Basidiomycota</taxon>
        <taxon>Agaricomycotina</taxon>
        <taxon>Agaricomycetes</taxon>
        <taxon>Hymenochaetales</taxon>
        <taxon>Rickenellaceae</taxon>
        <taxon>Rickenella</taxon>
    </lineage>
</organism>
<evidence type="ECO:0000313" key="2">
    <source>
        <dbReference type="Proteomes" id="UP000294933"/>
    </source>
</evidence>
<dbReference type="Proteomes" id="UP000294933">
    <property type="component" value="Unassembled WGS sequence"/>
</dbReference>
<proteinExistence type="predicted"/>
<name>A0A4Y7Q4L3_9AGAM</name>
<evidence type="ECO:0000313" key="1">
    <source>
        <dbReference type="EMBL" id="TDL22148.1"/>
    </source>
</evidence>